<proteinExistence type="inferred from homology"/>
<sequence length="267" mass="29458">MKTVFITGTSSGIGKATTKLFASQGWHVIATMRKPENETELNQLENVTLLPLDVNDYEQINETVKSVTEKYDIDVVFNNAGYSLMGPLEGFTDEQIVQQIQTNLFGVVRITKAFIPYFRAKKRGLFLSTGSLAGLVAFPLGSMYDASKFAINGFNESLAYELAQFNIGVKLILPGLTATDLLDKSPYVTYPGYEGLSDWFEKAFVIENATKSTDIAEVVYEAATDGSSKLRYLCGADTMHVTGQIKEIGVEAFIENMHKSLKDTHNS</sequence>
<keyword evidence="2" id="KW-0560">Oxidoreductase</keyword>
<dbReference type="PRINTS" id="PR00081">
    <property type="entry name" value="GDHRDH"/>
</dbReference>
<evidence type="ECO:0000313" key="4">
    <source>
        <dbReference type="EMBL" id="SMO31943.1"/>
    </source>
</evidence>
<dbReference type="RefSeq" id="WP_142526166.1">
    <property type="nucleotide sequence ID" value="NZ_CBCSJO010000002.1"/>
</dbReference>
<comment type="similarity">
    <text evidence="1 3">Belongs to the short-chain dehydrogenases/reductases (SDR) family.</text>
</comment>
<keyword evidence="5" id="KW-1185">Reference proteome</keyword>
<dbReference type="GO" id="GO:0016491">
    <property type="term" value="F:oxidoreductase activity"/>
    <property type="evidence" value="ECO:0007669"/>
    <property type="project" value="UniProtKB-KW"/>
</dbReference>
<dbReference type="Pfam" id="PF00106">
    <property type="entry name" value="adh_short"/>
    <property type="match status" value="1"/>
</dbReference>
<dbReference type="PRINTS" id="PR00080">
    <property type="entry name" value="SDRFAMILY"/>
</dbReference>
<dbReference type="InterPro" id="IPR002347">
    <property type="entry name" value="SDR_fam"/>
</dbReference>
<reference evidence="4 5" key="1">
    <citation type="submission" date="2017-05" db="EMBL/GenBank/DDBJ databases">
        <authorList>
            <person name="Varghese N."/>
            <person name="Submissions S."/>
        </authorList>
    </citation>
    <scope>NUCLEOTIDE SEQUENCE [LARGE SCALE GENOMIC DNA]</scope>
    <source>
        <strain evidence="4 5">DSM 19036</strain>
    </source>
</reference>
<accession>A0A521AAV2</accession>
<dbReference type="AlphaFoldDB" id="A0A521AAV2"/>
<dbReference type="OrthoDB" id="1235794at2"/>
<dbReference type="Proteomes" id="UP000320300">
    <property type="component" value="Unassembled WGS sequence"/>
</dbReference>
<organism evidence="4 5">
    <name type="scientific">Pedobacter westerhofensis</name>
    <dbReference type="NCBI Taxonomy" id="425512"/>
    <lineage>
        <taxon>Bacteria</taxon>
        <taxon>Pseudomonadati</taxon>
        <taxon>Bacteroidota</taxon>
        <taxon>Sphingobacteriia</taxon>
        <taxon>Sphingobacteriales</taxon>
        <taxon>Sphingobacteriaceae</taxon>
        <taxon>Pedobacter</taxon>
    </lineage>
</organism>
<dbReference type="EMBL" id="FXTN01000001">
    <property type="protein sequence ID" value="SMO31943.1"/>
    <property type="molecule type" value="Genomic_DNA"/>
</dbReference>
<dbReference type="Gene3D" id="3.40.50.720">
    <property type="entry name" value="NAD(P)-binding Rossmann-like Domain"/>
    <property type="match status" value="1"/>
</dbReference>
<name>A0A521AAV2_9SPHI</name>
<dbReference type="InterPro" id="IPR036291">
    <property type="entry name" value="NAD(P)-bd_dom_sf"/>
</dbReference>
<evidence type="ECO:0000256" key="2">
    <source>
        <dbReference type="ARBA" id="ARBA00023002"/>
    </source>
</evidence>
<dbReference type="InterPro" id="IPR051911">
    <property type="entry name" value="SDR_oxidoreductase"/>
</dbReference>
<protein>
    <submittedName>
        <fullName evidence="4">NADP-dependent 3-hydroxy acid dehydrogenase YdfG</fullName>
    </submittedName>
</protein>
<dbReference type="PANTHER" id="PTHR43976">
    <property type="entry name" value="SHORT CHAIN DEHYDROGENASE"/>
    <property type="match status" value="1"/>
</dbReference>
<gene>
    <name evidence="4" type="ORF">SAMN06265348_10118</name>
</gene>
<dbReference type="CDD" id="cd05374">
    <property type="entry name" value="17beta-HSD-like_SDR_c"/>
    <property type="match status" value="1"/>
</dbReference>
<evidence type="ECO:0000256" key="3">
    <source>
        <dbReference type="RuleBase" id="RU000363"/>
    </source>
</evidence>
<dbReference type="SUPFAM" id="SSF51735">
    <property type="entry name" value="NAD(P)-binding Rossmann-fold domains"/>
    <property type="match status" value="1"/>
</dbReference>
<evidence type="ECO:0000313" key="5">
    <source>
        <dbReference type="Proteomes" id="UP000320300"/>
    </source>
</evidence>
<dbReference type="PANTHER" id="PTHR43976:SF16">
    <property type="entry name" value="SHORT-CHAIN DEHYDROGENASE_REDUCTASE FAMILY PROTEIN"/>
    <property type="match status" value="1"/>
</dbReference>
<evidence type="ECO:0000256" key="1">
    <source>
        <dbReference type="ARBA" id="ARBA00006484"/>
    </source>
</evidence>